<keyword evidence="3" id="KW-0539">Nucleus</keyword>
<feature type="compositionally biased region" description="Basic residues" evidence="5">
    <location>
        <begin position="1310"/>
        <end position="1324"/>
    </location>
</feature>
<comment type="subcellular location">
    <subcellularLocation>
        <location evidence="1">Nucleus envelope</location>
    </subcellularLocation>
</comment>
<feature type="region of interest" description="Disordered" evidence="5">
    <location>
        <begin position="1279"/>
        <end position="1324"/>
    </location>
</feature>
<evidence type="ECO:0000256" key="3">
    <source>
        <dbReference type="ARBA" id="ARBA00023242"/>
    </source>
</evidence>
<feature type="region of interest" description="Disordered" evidence="5">
    <location>
        <begin position="1217"/>
        <end position="1241"/>
    </location>
</feature>
<evidence type="ECO:0000313" key="7">
    <source>
        <dbReference type="EMBL" id="PGH32335.1"/>
    </source>
</evidence>
<dbReference type="GO" id="GO:0005635">
    <property type="term" value="C:nuclear envelope"/>
    <property type="evidence" value="ECO:0007669"/>
    <property type="project" value="UniProtKB-SubCell"/>
</dbReference>
<dbReference type="GO" id="GO:0006406">
    <property type="term" value="P:mRNA export from nucleus"/>
    <property type="evidence" value="ECO:0007669"/>
    <property type="project" value="TreeGrafter"/>
</dbReference>
<feature type="compositionally biased region" description="Polar residues" evidence="5">
    <location>
        <begin position="648"/>
        <end position="657"/>
    </location>
</feature>
<feature type="compositionally biased region" description="Low complexity" evidence="5">
    <location>
        <begin position="774"/>
        <end position="787"/>
    </location>
</feature>
<keyword evidence="2" id="KW-0597">Phosphoprotein</keyword>
<feature type="compositionally biased region" description="Polar residues" evidence="5">
    <location>
        <begin position="905"/>
        <end position="918"/>
    </location>
</feature>
<dbReference type="STRING" id="73230.A0A2B7ZFF8"/>
<evidence type="ECO:0000313" key="8">
    <source>
        <dbReference type="Proteomes" id="UP000226031"/>
    </source>
</evidence>
<dbReference type="GO" id="GO:0070390">
    <property type="term" value="C:transcription export complex 2"/>
    <property type="evidence" value="ECO:0007669"/>
    <property type="project" value="TreeGrafter"/>
</dbReference>
<dbReference type="GO" id="GO:0005737">
    <property type="term" value="C:cytoplasm"/>
    <property type="evidence" value="ECO:0007669"/>
    <property type="project" value="TreeGrafter"/>
</dbReference>
<organism evidence="7 8">
    <name type="scientific">[Emmonsia] crescens</name>
    <dbReference type="NCBI Taxonomy" id="73230"/>
    <lineage>
        <taxon>Eukaryota</taxon>
        <taxon>Fungi</taxon>
        <taxon>Dikarya</taxon>
        <taxon>Ascomycota</taxon>
        <taxon>Pezizomycotina</taxon>
        <taxon>Eurotiomycetes</taxon>
        <taxon>Eurotiomycetidae</taxon>
        <taxon>Onygenales</taxon>
        <taxon>Ajellomycetaceae</taxon>
        <taxon>Emergomyces</taxon>
    </lineage>
</organism>
<feature type="compositionally biased region" description="Polar residues" evidence="5">
    <location>
        <begin position="717"/>
        <end position="738"/>
    </location>
</feature>
<sequence length="1324" mass="145088">MSATSRGSLLTGPAGSKRGTAGPSARGRVWRGSTGGSRSASSTDDSTRGAKTRATSRGGPRGGRGRRGDISGGTAHPNGTLSRSSAGLFRGVERRNLENGSRARGGQENGVKPPVFGSRSANSSGQSSRPSSPFGAISNTDGSSIDRSRDPRRRNGKFSPGGSAKSGMPQDYNSRYEQLKLDRARQRTEAIKTGQMADPNQPMSLTSAITPTGTCTEMCPEFERVERIVQKMVDKSEKFTDPESGVSQTVEAKMLKRFRRSAAGYDEQLPSDIRTPNTLLQTMNYLLRHVVEDDETLAITHKFLWDRTRSIRNDLSIQQLTQVQDVAIAVKCLERIARFHIVSLHLLSSPENSEPFDHHQEREQLNNTLLSLLYYYDDNRDLIKFPNEDEFRAYYIVFSIHDQRPDLEARVQKWPRELLRSPRVQVALELFAAAGNTWEYQGTLDAKRPNAIAQGLYARFFRLIQSNSVPYLLACIAEIYFNQVRQTAIRSIWKAYCRHPLSQQHKNQEWTVDELTGALAFDDNDQTIEFCEEQGLQLATNADGHMYLNWGQFPLDSVAFQPSSQQTFSYEYVESKRCGRTLVALILGMNVLQAARRGMIDDSLLQSDSAFQQDSKQNTEGEGLFVSDDEGEGQTRDATDLQPDKGSIGTSKPTFSFPSVEDPGPATNKFVQGTAGGSFSSSVPATHQTSSPKTGQLSPAAPAFTPQAQSPFMGFGTPSTFGAQQQQADKPSSATQPPTAFGGFGQPSKSPFSPSQSAPQSITPTFSSTFGANLGPSLGSSFGSSFGVQKENQQPQTGSSAPTDSIFKPATPTTTFGQPSSSQPGTSSSSQAFPQTASTPFAPPSQPKETTTTTPAQPFGTTDGTKPRESLFRPFPSAQQGTQRSVFDKGTPPSPFASSGFFGQPNRNVTDNQTNNVGGMSPAFSAAPTLKQDQPTTKPTPTSNIFSSAFPSSAESTAFKAPAPKFEFSSSFDKPKESNEDVEARKDAEREAAERAAAEKKRNAEEMEAKRIESEKREAARREIERERDRRRAAAEEAARLEQLEKARKEEEMLRARRLEEERVKAAEREAALREMARQQEEELHAAELEITKREAAEREAARQDAARRELIEQDIVKRKADFVEEEDETAKEQYRASRRISEGILTVEELLNLDRPSTNLKSPSRPQPQPASRPMIESAINEDELLFCAARMAANTLANGKQLWHDVPEFRNSMSMSMSMSPASTPRFSRSSMGPESSMGTKGPHILVNGYDVALAPTTPLGLGRTLSRTEQRIRQTGARGFASLPIPLSSSLGGGSSASSGRLPNGKVQKRKHKRQKREGAS</sequence>
<feature type="region of interest" description="Disordered" evidence="5">
    <location>
        <begin position="1155"/>
        <end position="1174"/>
    </location>
</feature>
<dbReference type="PANTHER" id="PTHR12436">
    <property type="entry name" value="80 KDA MCM3-ASSOCIATED PROTEIN"/>
    <property type="match status" value="1"/>
</dbReference>
<feature type="compositionally biased region" description="Low complexity" evidence="5">
    <location>
        <begin position="117"/>
        <end position="133"/>
    </location>
</feature>
<proteinExistence type="inferred from homology"/>
<protein>
    <recommendedName>
        <fullName evidence="6">SAC3/GANP/THP3 conserved domain-containing protein</fullName>
    </recommendedName>
</protein>
<feature type="compositionally biased region" description="Low complexity" evidence="5">
    <location>
        <begin position="847"/>
        <end position="862"/>
    </location>
</feature>
<evidence type="ECO:0000256" key="5">
    <source>
        <dbReference type="SAM" id="MobiDB-lite"/>
    </source>
</evidence>
<reference evidence="7 8" key="1">
    <citation type="submission" date="2017-10" db="EMBL/GenBank/DDBJ databases">
        <title>Comparative genomics in systemic dimorphic fungi from Ajellomycetaceae.</title>
        <authorList>
            <person name="Munoz J.F."/>
            <person name="Mcewen J.G."/>
            <person name="Clay O.K."/>
            <person name="Cuomo C.A."/>
        </authorList>
    </citation>
    <scope>NUCLEOTIDE SEQUENCE [LARGE SCALE GENOMIC DNA]</scope>
    <source>
        <strain evidence="7 8">UAMH4076</strain>
    </source>
</reference>
<dbReference type="InterPro" id="IPR005062">
    <property type="entry name" value="SAC3/GANP/THP3_conserved"/>
</dbReference>
<feature type="region of interest" description="Disordered" evidence="5">
    <location>
        <begin position="1"/>
        <end position="172"/>
    </location>
</feature>
<dbReference type="InterPro" id="IPR045107">
    <property type="entry name" value="SAC3/GANP/THP3"/>
</dbReference>
<comment type="similarity">
    <text evidence="4">Belongs to the SAC3 family.</text>
</comment>
<feature type="compositionally biased region" description="Low complexity" evidence="5">
    <location>
        <begin position="1285"/>
        <end position="1306"/>
    </location>
</feature>
<feature type="region of interest" description="Disordered" evidence="5">
    <location>
        <begin position="611"/>
        <end position="1047"/>
    </location>
</feature>
<feature type="compositionally biased region" description="Basic and acidic residues" evidence="5">
    <location>
        <begin position="973"/>
        <end position="1047"/>
    </location>
</feature>
<comment type="caution">
    <text evidence="7">The sequence shown here is derived from an EMBL/GenBank/DDBJ whole genome shotgun (WGS) entry which is preliminary data.</text>
</comment>
<dbReference type="PANTHER" id="PTHR12436:SF3">
    <property type="entry name" value="GERMINAL-CENTER ASSOCIATED NUCLEAR PROTEIN"/>
    <property type="match status" value="1"/>
</dbReference>
<feature type="compositionally biased region" description="Polar residues" evidence="5">
    <location>
        <begin position="1223"/>
        <end position="1241"/>
    </location>
</feature>
<feature type="compositionally biased region" description="Low complexity" evidence="5">
    <location>
        <begin position="746"/>
        <end position="761"/>
    </location>
</feature>
<keyword evidence="8" id="KW-1185">Reference proteome</keyword>
<feature type="compositionally biased region" description="Polar residues" evidence="5">
    <location>
        <begin position="677"/>
        <end position="697"/>
    </location>
</feature>
<dbReference type="Proteomes" id="UP000226031">
    <property type="component" value="Unassembled WGS sequence"/>
</dbReference>
<evidence type="ECO:0000256" key="1">
    <source>
        <dbReference type="ARBA" id="ARBA00004259"/>
    </source>
</evidence>
<accession>A0A2B7ZFF8</accession>
<evidence type="ECO:0000259" key="6">
    <source>
        <dbReference type="Pfam" id="PF03399"/>
    </source>
</evidence>
<evidence type="ECO:0000256" key="2">
    <source>
        <dbReference type="ARBA" id="ARBA00022553"/>
    </source>
</evidence>
<feature type="compositionally biased region" description="Polar residues" evidence="5">
    <location>
        <begin position="943"/>
        <end position="956"/>
    </location>
</feature>
<evidence type="ECO:0000256" key="4">
    <source>
        <dbReference type="ARBA" id="ARBA00038443"/>
    </source>
</evidence>
<feature type="domain" description="SAC3/GANP/THP3 conserved" evidence="6">
    <location>
        <begin position="218"/>
        <end position="538"/>
    </location>
</feature>
<feature type="compositionally biased region" description="Polar residues" evidence="5">
    <location>
        <begin position="790"/>
        <end position="803"/>
    </location>
</feature>
<dbReference type="VEuPathDB" id="FungiDB:EMCG_06052"/>
<feature type="compositionally biased region" description="Polar residues" evidence="5">
    <location>
        <begin position="611"/>
        <end position="620"/>
    </location>
</feature>
<dbReference type="EMBL" id="PDND01000096">
    <property type="protein sequence ID" value="PGH32335.1"/>
    <property type="molecule type" value="Genomic_DNA"/>
</dbReference>
<dbReference type="Gene3D" id="1.25.40.990">
    <property type="match status" value="1"/>
</dbReference>
<dbReference type="Pfam" id="PF03399">
    <property type="entry name" value="SAC3_GANP"/>
    <property type="match status" value="1"/>
</dbReference>
<feature type="compositionally biased region" description="Polar residues" evidence="5">
    <location>
        <begin position="762"/>
        <end position="771"/>
    </location>
</feature>
<dbReference type="FunFam" id="1.25.40.990:FF:000008">
    <property type="entry name" value="Nuclear mRNA export protein SAC3"/>
    <property type="match status" value="1"/>
</dbReference>
<gene>
    <name evidence="7" type="ORF">GX50_04872</name>
</gene>
<name>A0A2B7ZFF8_9EURO</name>
<feature type="compositionally biased region" description="Low complexity" evidence="5">
    <location>
        <begin position="928"/>
        <end position="942"/>
    </location>
</feature>
<feature type="compositionally biased region" description="Basic and acidic residues" evidence="5">
    <location>
        <begin position="633"/>
        <end position="643"/>
    </location>
</feature>
<feature type="compositionally biased region" description="Low complexity" evidence="5">
    <location>
        <begin position="817"/>
        <end position="831"/>
    </location>
</feature>